<protein>
    <submittedName>
        <fullName evidence="1">Uncharacterized protein</fullName>
    </submittedName>
</protein>
<dbReference type="EMBL" id="JBCGBO010000024">
    <property type="protein sequence ID" value="KAK9180828.1"/>
    <property type="molecule type" value="Genomic_DNA"/>
</dbReference>
<sequence length="80" mass="9490">MQSTFFSELMIVILIIELAYEREWLNLRIKCDSMLRILHLCNGLLSLPWTLIDLYKNCLLLMEQMEMRFCLLSSETSMSP</sequence>
<proteinExistence type="predicted"/>
<accession>A0AAP0QA77</accession>
<evidence type="ECO:0000313" key="1">
    <source>
        <dbReference type="EMBL" id="KAK9180828.1"/>
    </source>
</evidence>
<dbReference type="Proteomes" id="UP001428341">
    <property type="component" value="Unassembled WGS sequence"/>
</dbReference>
<dbReference type="AlphaFoldDB" id="A0AAP0QA77"/>
<evidence type="ECO:0000313" key="2">
    <source>
        <dbReference type="Proteomes" id="UP001428341"/>
    </source>
</evidence>
<gene>
    <name evidence="1" type="ORF">WN944_023963</name>
</gene>
<comment type="caution">
    <text evidence="1">The sequence shown here is derived from an EMBL/GenBank/DDBJ whole genome shotgun (WGS) entry which is preliminary data.</text>
</comment>
<keyword evidence="2" id="KW-1185">Reference proteome</keyword>
<organism evidence="1 2">
    <name type="scientific">Citrus x changshan-huyou</name>
    <dbReference type="NCBI Taxonomy" id="2935761"/>
    <lineage>
        <taxon>Eukaryota</taxon>
        <taxon>Viridiplantae</taxon>
        <taxon>Streptophyta</taxon>
        <taxon>Embryophyta</taxon>
        <taxon>Tracheophyta</taxon>
        <taxon>Spermatophyta</taxon>
        <taxon>Magnoliopsida</taxon>
        <taxon>eudicotyledons</taxon>
        <taxon>Gunneridae</taxon>
        <taxon>Pentapetalae</taxon>
        <taxon>rosids</taxon>
        <taxon>malvids</taxon>
        <taxon>Sapindales</taxon>
        <taxon>Rutaceae</taxon>
        <taxon>Aurantioideae</taxon>
        <taxon>Citrus</taxon>
    </lineage>
</organism>
<name>A0AAP0QA77_9ROSI</name>
<reference evidence="1 2" key="1">
    <citation type="submission" date="2024-05" db="EMBL/GenBank/DDBJ databases">
        <title>Haplotype-resolved chromosome-level genome assembly of Huyou (Citrus changshanensis).</title>
        <authorList>
            <person name="Miao C."/>
            <person name="Chen W."/>
            <person name="Wu Y."/>
            <person name="Wang L."/>
            <person name="Zhao S."/>
            <person name="Grierson D."/>
            <person name="Xu C."/>
            <person name="Chen K."/>
        </authorList>
    </citation>
    <scope>NUCLEOTIDE SEQUENCE [LARGE SCALE GENOMIC DNA]</scope>
    <source>
        <strain evidence="1">01-14</strain>
        <tissue evidence="1">Leaf</tissue>
    </source>
</reference>